<organism evidence="9 10">
    <name type="scientific">Pelomonas aquatica</name>
    <dbReference type="NCBI Taxonomy" id="431058"/>
    <lineage>
        <taxon>Bacteria</taxon>
        <taxon>Pseudomonadati</taxon>
        <taxon>Pseudomonadota</taxon>
        <taxon>Betaproteobacteria</taxon>
        <taxon>Burkholderiales</taxon>
        <taxon>Sphaerotilaceae</taxon>
        <taxon>Roseateles</taxon>
    </lineage>
</organism>
<evidence type="ECO:0000313" key="9">
    <source>
        <dbReference type="EMBL" id="MDR7299433.1"/>
    </source>
</evidence>
<dbReference type="Pfam" id="PF07519">
    <property type="entry name" value="Tannase"/>
    <property type="match status" value="1"/>
</dbReference>
<accession>A0ABU1ZFN1</accession>
<evidence type="ECO:0000256" key="1">
    <source>
        <dbReference type="ARBA" id="ARBA00006249"/>
    </source>
</evidence>
<evidence type="ECO:0000256" key="6">
    <source>
        <dbReference type="ARBA" id="ARBA00022837"/>
    </source>
</evidence>
<keyword evidence="4 8" id="KW-0732">Signal</keyword>
<dbReference type="InterPro" id="IPR029058">
    <property type="entry name" value="AB_hydrolase_fold"/>
</dbReference>
<keyword evidence="3" id="KW-0479">Metal-binding</keyword>
<dbReference type="InterPro" id="IPR011118">
    <property type="entry name" value="Tannase/feruloyl_esterase"/>
</dbReference>
<evidence type="ECO:0000256" key="2">
    <source>
        <dbReference type="ARBA" id="ARBA00022487"/>
    </source>
</evidence>
<evidence type="ECO:0000256" key="3">
    <source>
        <dbReference type="ARBA" id="ARBA00022723"/>
    </source>
</evidence>
<dbReference type="RefSeq" id="WP_310349116.1">
    <property type="nucleotide sequence ID" value="NZ_JAVDXQ010000008.1"/>
</dbReference>
<dbReference type="PANTHER" id="PTHR33938">
    <property type="entry name" value="FERULOYL ESTERASE B-RELATED"/>
    <property type="match status" value="1"/>
</dbReference>
<dbReference type="Proteomes" id="UP001180536">
    <property type="component" value="Unassembled WGS sequence"/>
</dbReference>
<protein>
    <submittedName>
        <fullName evidence="9">Feruloyl esterase</fullName>
        <ecNumber evidence="9">3.1.1.73</ecNumber>
    </submittedName>
</protein>
<dbReference type="Gene3D" id="3.40.50.1820">
    <property type="entry name" value="alpha/beta hydrolase"/>
    <property type="match status" value="2"/>
</dbReference>
<dbReference type="GO" id="GO:0030600">
    <property type="term" value="F:feruloyl esterase activity"/>
    <property type="evidence" value="ECO:0007669"/>
    <property type="project" value="UniProtKB-EC"/>
</dbReference>
<dbReference type="SUPFAM" id="SSF53474">
    <property type="entry name" value="alpha/beta-Hydrolases"/>
    <property type="match status" value="1"/>
</dbReference>
<gene>
    <name evidence="9" type="ORF">J2X16_004803</name>
</gene>
<keyword evidence="10" id="KW-1185">Reference proteome</keyword>
<evidence type="ECO:0000256" key="7">
    <source>
        <dbReference type="ARBA" id="ARBA00023157"/>
    </source>
</evidence>
<comment type="similarity">
    <text evidence="1">Belongs to the tannase family.</text>
</comment>
<keyword evidence="5 9" id="KW-0378">Hydrolase</keyword>
<keyword evidence="7" id="KW-1015">Disulfide bond</keyword>
<evidence type="ECO:0000256" key="4">
    <source>
        <dbReference type="ARBA" id="ARBA00022729"/>
    </source>
</evidence>
<dbReference type="EMBL" id="JAVDXQ010000008">
    <property type="protein sequence ID" value="MDR7299433.1"/>
    <property type="molecule type" value="Genomic_DNA"/>
</dbReference>
<keyword evidence="6" id="KW-0106">Calcium</keyword>
<feature type="signal peptide" evidence="8">
    <location>
        <begin position="1"/>
        <end position="27"/>
    </location>
</feature>
<name>A0ABU1ZFN1_9BURK</name>
<comment type="caution">
    <text evidence="9">The sequence shown here is derived from an EMBL/GenBank/DDBJ whole genome shotgun (WGS) entry which is preliminary data.</text>
</comment>
<sequence>MTPLHPTRLVLLAALFSAGCSSPRAPAPDIGMPVACAELSVAMPGVRITSAEAMAAGQGQPAHCLVRGRADERQGLDGRPYAIGFEMRLPVDWNRRFLHQVNGGNDGAVVPANGGLGIWPTTPLARGFAVISSDSGHNADDPATAAAGLARGNVFGLDPQARRDYGYAADGRIYDIAQALLRRHYGRAPERNYMAGCSNGGRHALVAATRYGDRYDGILAGAPGFNLPKAAVQHAWDVQSWQRAATDIRQAFSPADIQLVASHVLARCDALDGLADGVVGDLAACQSKVDLKALQCSGAKNAACLTAPQVGALQRSFAGPRDSAGRQLYSDWPWDAGVGSGDWRFWKLESTVPPWDRLPLIAVMGAGSLSYLFTTPPTATPGTPADLLAFMTRFDFDRDAPKIYATSGPFSESAMQFMAPPDVDDPQLTTLRARGGKLIVYHGHSDPVFSVNDTRRWADKLQANGGGDTLRYYGVPGMAHCQGGPATDQFDALGALMAWVEQGRAPAGLTARINPANPEIPAGWHRERSRLLCPHPQVARYVGGPAEAAESFRCAAP</sequence>
<reference evidence="9 10" key="1">
    <citation type="submission" date="2023-07" db="EMBL/GenBank/DDBJ databases">
        <title>Sorghum-associated microbial communities from plants grown in Nebraska, USA.</title>
        <authorList>
            <person name="Schachtman D."/>
        </authorList>
    </citation>
    <scope>NUCLEOTIDE SEQUENCE [LARGE SCALE GENOMIC DNA]</scope>
    <source>
        <strain evidence="9 10">BE310</strain>
    </source>
</reference>
<evidence type="ECO:0000313" key="10">
    <source>
        <dbReference type="Proteomes" id="UP001180536"/>
    </source>
</evidence>
<dbReference type="PANTHER" id="PTHR33938:SF15">
    <property type="entry name" value="FERULOYL ESTERASE B-RELATED"/>
    <property type="match status" value="1"/>
</dbReference>
<evidence type="ECO:0000256" key="5">
    <source>
        <dbReference type="ARBA" id="ARBA00022801"/>
    </source>
</evidence>
<feature type="chain" id="PRO_5045607011" evidence="8">
    <location>
        <begin position="28"/>
        <end position="557"/>
    </location>
</feature>
<dbReference type="EC" id="3.1.1.73" evidence="9"/>
<evidence type="ECO:0000256" key="8">
    <source>
        <dbReference type="SAM" id="SignalP"/>
    </source>
</evidence>
<keyword evidence="2" id="KW-0719">Serine esterase</keyword>
<proteinExistence type="inferred from homology"/>